<proteinExistence type="predicted"/>
<accession>A0ABY4U419</accession>
<gene>
    <name evidence="2" type="ORF">NCF85_08215</name>
</gene>
<dbReference type="Proteomes" id="UP001056619">
    <property type="component" value="Chromosome"/>
</dbReference>
<name>A0ABY4U419_9SPHN</name>
<sequence length="397" mass="45267">MRLIYSFWGGMAEREATDIVPLQKPGPSDSLSQPEILFFARVVAPTMTASLGGHMLRILIDTCVWLDIAKDYRHLKTLDVLIDLIRDGEAELVVPQQTLDEFERNKGRIVKETSQGISAVFKRVSDAIRQHGGEEGRDALLKQLGDMDYRIGKQGEYANSYIDRIEKLLTDGAIIQTSDDVKIRAAQRAIDKLCPFQKNKNSMADAVLVEIYRDMLAGRGDEEHLALVTHNKHDFSDMHGDERAPHPDIADLFATEGSTYALALGEVLNAYAPDWMEELKWEFEYEEKPRSLSQILEAEHMLFRQIWYNRHLNLMDRVECGEIEIVDELGKTEKGYYRQDQITRGTLEAALAAGERTRKEIGEENLGPWDDFEWGMLNGKLSALRWVTGSEWDFLDT</sequence>
<evidence type="ECO:0000313" key="3">
    <source>
        <dbReference type="Proteomes" id="UP001056619"/>
    </source>
</evidence>
<feature type="domain" description="DUF4935" evidence="1">
    <location>
        <begin position="58"/>
        <end position="235"/>
    </location>
</feature>
<organism evidence="2 3">
    <name type="scientific">Qipengyuania citrea</name>
    <dbReference type="NCBI Taxonomy" id="225971"/>
    <lineage>
        <taxon>Bacteria</taxon>
        <taxon>Pseudomonadati</taxon>
        <taxon>Pseudomonadota</taxon>
        <taxon>Alphaproteobacteria</taxon>
        <taxon>Sphingomonadales</taxon>
        <taxon>Erythrobacteraceae</taxon>
        <taxon>Qipengyuania</taxon>
    </lineage>
</organism>
<protein>
    <submittedName>
        <fullName evidence="2">PIN domain-containing protein</fullName>
    </submittedName>
</protein>
<evidence type="ECO:0000259" key="1">
    <source>
        <dbReference type="Pfam" id="PF16289"/>
    </source>
</evidence>
<dbReference type="Pfam" id="PF16289">
    <property type="entry name" value="PIN_12"/>
    <property type="match status" value="1"/>
</dbReference>
<dbReference type="RefSeq" id="WP_301641283.1">
    <property type="nucleotide sequence ID" value="NZ_CP098494.1"/>
</dbReference>
<reference evidence="2 3" key="1">
    <citation type="submission" date="2022-06" db="EMBL/GenBank/DDBJ databases">
        <authorList>
            <person name="Liu G."/>
        </authorList>
    </citation>
    <scope>NUCLEOTIDE SEQUENCE [LARGE SCALE GENOMIC DNA]</scope>
    <source>
        <strain evidence="2 3">E4</strain>
    </source>
</reference>
<dbReference type="InterPro" id="IPR032557">
    <property type="entry name" value="DUF4935"/>
</dbReference>
<evidence type="ECO:0000313" key="2">
    <source>
        <dbReference type="EMBL" id="USA60109.1"/>
    </source>
</evidence>
<dbReference type="EMBL" id="CP098494">
    <property type="protein sequence ID" value="USA60109.1"/>
    <property type="molecule type" value="Genomic_DNA"/>
</dbReference>
<keyword evidence="3" id="KW-1185">Reference proteome</keyword>